<accession>Q11EN0</accession>
<dbReference type="eggNOG" id="ENOG502Z7QD">
    <property type="taxonomic scope" value="Bacteria"/>
</dbReference>
<organism evidence="1">
    <name type="scientific">Chelativorans sp. (strain BNC1)</name>
    <dbReference type="NCBI Taxonomy" id="266779"/>
    <lineage>
        <taxon>Bacteria</taxon>
        <taxon>Pseudomonadati</taxon>
        <taxon>Pseudomonadota</taxon>
        <taxon>Alphaproteobacteria</taxon>
        <taxon>Hyphomicrobiales</taxon>
        <taxon>Phyllobacteriaceae</taxon>
        <taxon>Chelativorans</taxon>
    </lineage>
</organism>
<dbReference type="KEGG" id="mes:Meso_2769"/>
<dbReference type="SUPFAM" id="SSF81301">
    <property type="entry name" value="Nucleotidyltransferase"/>
    <property type="match status" value="1"/>
</dbReference>
<dbReference type="InterPro" id="IPR043519">
    <property type="entry name" value="NT_sf"/>
</dbReference>
<reference evidence="1" key="1">
    <citation type="submission" date="2006-06" db="EMBL/GenBank/DDBJ databases">
        <title>Complete sequence of chromosome of Chelativorans sp. BNC1.</title>
        <authorList>
            <consortium name="US DOE Joint Genome Institute"/>
            <person name="Copeland A."/>
            <person name="Lucas S."/>
            <person name="Lapidus A."/>
            <person name="Barry K."/>
            <person name="Detter J.C."/>
            <person name="Glavina del Rio T."/>
            <person name="Hammon N."/>
            <person name="Israni S."/>
            <person name="Dalin E."/>
            <person name="Tice H."/>
            <person name="Pitluck S."/>
            <person name="Chertkov O."/>
            <person name="Brettin T."/>
            <person name="Bruce D."/>
            <person name="Han C."/>
            <person name="Tapia R."/>
            <person name="Gilna P."/>
            <person name="Schmutz J."/>
            <person name="Larimer F."/>
            <person name="Land M."/>
            <person name="Hauser L."/>
            <person name="Kyrpides N."/>
            <person name="Mikhailova N."/>
            <person name="Richardson P."/>
        </authorList>
    </citation>
    <scope>NUCLEOTIDE SEQUENCE</scope>
    <source>
        <strain evidence="1">BNC1</strain>
    </source>
</reference>
<dbReference type="EMBL" id="CP000390">
    <property type="protein sequence ID" value="ABG64145.1"/>
    <property type="molecule type" value="Genomic_DNA"/>
</dbReference>
<evidence type="ECO:0000313" key="1">
    <source>
        <dbReference type="EMBL" id="ABG64145.1"/>
    </source>
</evidence>
<name>Q11EN0_CHESB</name>
<dbReference type="HOGENOM" id="CLU_070788_0_0_5"/>
<dbReference type="STRING" id="266779.Meso_2769"/>
<protein>
    <recommendedName>
        <fullName evidence="2">Nucleotidyltransferase family protein</fullName>
    </recommendedName>
</protein>
<proteinExistence type="predicted"/>
<gene>
    <name evidence="1" type="ordered locus">Meso_2769</name>
</gene>
<dbReference type="OrthoDB" id="9782533at2"/>
<dbReference type="Gene3D" id="3.30.460.40">
    <property type="match status" value="1"/>
</dbReference>
<sequence length="267" mass="30738">MITEPERFLLSAAPLEARAEPILDSAEAESFYGEAIGELREAGIPFMVAGTFAVAAYTGISRLTKDFDIFCKAGDWPRLLSHFKSRGYEISIQDERWLGKVSRGPIFFDVIFASSNGTTPVSDLWFEHSCETNLLGHSVRLVGPTELVWSKLFIQNRNRYDGADVAHLILRAHERIDWRRLLQHMEVHWEVLLIHLLNFRFIYPSERGCVPVWLMDELLDRLAHQRQLPPPEARICRGRMFSSLDYEIAVREWGFADNEEMVSGRDE</sequence>
<evidence type="ECO:0008006" key="2">
    <source>
        <dbReference type="Google" id="ProtNLM"/>
    </source>
</evidence>
<dbReference type="AlphaFoldDB" id="Q11EN0"/>